<feature type="signal peptide" evidence="1">
    <location>
        <begin position="1"/>
        <end position="24"/>
    </location>
</feature>
<gene>
    <name evidence="2" type="ORF">Cco03nite_14800</name>
</gene>
<dbReference type="EMBL" id="BONI01000009">
    <property type="protein sequence ID" value="GIG04780.1"/>
    <property type="molecule type" value="Genomic_DNA"/>
</dbReference>
<evidence type="ECO:0000256" key="1">
    <source>
        <dbReference type="SAM" id="SignalP"/>
    </source>
</evidence>
<sequence>MRRSVIAIVAVVGALLAGAAPVQAAEAGAHGGWVPAPQGGYEQPAGARCDFAVRSEPVLDEVRKLVLDSYPDGSPKRELYAGDLIVKFTNLETGVSKEFDASGTAMIDYGTDGSMTWYVVGPAIFGFRADGSSLPRGIWVIDGVYTMAFTPTFQKTLTMVHGTTDNVCTHLD</sequence>
<organism evidence="2 3">
    <name type="scientific">Catellatospora coxensis</name>
    <dbReference type="NCBI Taxonomy" id="310354"/>
    <lineage>
        <taxon>Bacteria</taxon>
        <taxon>Bacillati</taxon>
        <taxon>Actinomycetota</taxon>
        <taxon>Actinomycetes</taxon>
        <taxon>Micromonosporales</taxon>
        <taxon>Micromonosporaceae</taxon>
        <taxon>Catellatospora</taxon>
    </lineage>
</organism>
<keyword evidence="1" id="KW-0732">Signal</keyword>
<name>A0A8J3KZ70_9ACTN</name>
<proteinExistence type="predicted"/>
<accession>A0A8J3KZ70</accession>
<evidence type="ECO:0008006" key="4">
    <source>
        <dbReference type="Google" id="ProtNLM"/>
    </source>
</evidence>
<evidence type="ECO:0000313" key="3">
    <source>
        <dbReference type="Proteomes" id="UP000630887"/>
    </source>
</evidence>
<protein>
    <recommendedName>
        <fullName evidence="4">Allene oxide cyclase barrel-like domain-containing protein</fullName>
    </recommendedName>
</protein>
<dbReference type="AlphaFoldDB" id="A0A8J3KZ70"/>
<keyword evidence="3" id="KW-1185">Reference proteome</keyword>
<evidence type="ECO:0000313" key="2">
    <source>
        <dbReference type="EMBL" id="GIG04780.1"/>
    </source>
</evidence>
<dbReference type="Proteomes" id="UP000630887">
    <property type="component" value="Unassembled WGS sequence"/>
</dbReference>
<reference evidence="2 3" key="1">
    <citation type="submission" date="2021-01" db="EMBL/GenBank/DDBJ databases">
        <title>Whole genome shotgun sequence of Catellatospora coxensis NBRC 107359.</title>
        <authorList>
            <person name="Komaki H."/>
            <person name="Tamura T."/>
        </authorList>
    </citation>
    <scope>NUCLEOTIDE SEQUENCE [LARGE SCALE GENOMIC DNA]</scope>
    <source>
        <strain evidence="2 3">NBRC 107359</strain>
    </source>
</reference>
<feature type="chain" id="PRO_5035226071" description="Allene oxide cyclase barrel-like domain-containing protein" evidence="1">
    <location>
        <begin position="25"/>
        <end position="172"/>
    </location>
</feature>
<dbReference type="RefSeq" id="WP_203690184.1">
    <property type="nucleotide sequence ID" value="NZ_BAAALC010000002.1"/>
</dbReference>
<comment type="caution">
    <text evidence="2">The sequence shown here is derived from an EMBL/GenBank/DDBJ whole genome shotgun (WGS) entry which is preliminary data.</text>
</comment>